<keyword evidence="9" id="KW-0375">Hydrogen ion transport</keyword>
<dbReference type="PANTHER" id="PTHR13822:SF10">
    <property type="entry name" value="ATP SYNTHASE EPSILON CHAIN, CHLOROPLASTIC"/>
    <property type="match status" value="1"/>
</dbReference>
<name>A0A9D1SVD6_9FIRM</name>
<sequence length="142" mass="15900">MPTAFSLHILAADKPFYEGECTSLVIPTPTGQYGIMAHHENYVTAVVPGELDFEYEESGIKVRMSAAVSGGMVKVENNEVLVLVETAEYPESIDEMMARRDAEAAREELSHKQSHREYVAAQARLARAMNRLKVKQHRGEQH</sequence>
<dbReference type="InterPro" id="IPR020547">
    <property type="entry name" value="ATP_synth_F1_esu_C"/>
</dbReference>
<keyword evidence="4 9" id="KW-1003">Cell membrane</keyword>
<dbReference type="GO" id="GO:0046933">
    <property type="term" value="F:proton-transporting ATP synthase activity, rotational mechanism"/>
    <property type="evidence" value="ECO:0007669"/>
    <property type="project" value="UniProtKB-UniRule"/>
</dbReference>
<dbReference type="InterPro" id="IPR001469">
    <property type="entry name" value="ATP_synth_F1_dsu/esu"/>
</dbReference>
<dbReference type="InterPro" id="IPR036794">
    <property type="entry name" value="ATP_F1_dsu/esu_C_sf"/>
</dbReference>
<dbReference type="PANTHER" id="PTHR13822">
    <property type="entry name" value="ATP SYNTHASE DELTA/EPSILON CHAIN"/>
    <property type="match status" value="1"/>
</dbReference>
<keyword evidence="3 9" id="KW-0813">Transport</keyword>
<comment type="function">
    <text evidence="9">Produces ATP from ADP in the presence of a proton gradient across the membrane.</text>
</comment>
<feature type="domain" description="ATP synthase F1 complex delta/epsilon subunit N-terminal" evidence="12">
    <location>
        <begin position="5"/>
        <end position="87"/>
    </location>
</feature>
<dbReference type="SUPFAM" id="SSF46604">
    <property type="entry name" value="Epsilon subunit of F1F0-ATP synthase C-terminal domain"/>
    <property type="match status" value="1"/>
</dbReference>
<evidence type="ECO:0000256" key="3">
    <source>
        <dbReference type="ARBA" id="ARBA00022448"/>
    </source>
</evidence>
<dbReference type="AlphaFoldDB" id="A0A9D1SVD6"/>
<dbReference type="GO" id="GO:0005524">
    <property type="term" value="F:ATP binding"/>
    <property type="evidence" value="ECO:0007669"/>
    <property type="project" value="UniProtKB-UniRule"/>
</dbReference>
<keyword evidence="7 9" id="KW-0139">CF(1)</keyword>
<evidence type="ECO:0000259" key="12">
    <source>
        <dbReference type="Pfam" id="PF02823"/>
    </source>
</evidence>
<evidence type="ECO:0000313" key="13">
    <source>
        <dbReference type="EMBL" id="HIU98507.1"/>
    </source>
</evidence>
<gene>
    <name evidence="9 13" type="primary">atpC</name>
    <name evidence="13" type="ORF">IAC73_01520</name>
</gene>
<dbReference type="Gene3D" id="2.60.15.10">
    <property type="entry name" value="F0F1 ATP synthase delta/epsilon subunit, N-terminal"/>
    <property type="match status" value="1"/>
</dbReference>
<dbReference type="Pfam" id="PF02823">
    <property type="entry name" value="ATP-synt_DE_N"/>
    <property type="match status" value="1"/>
</dbReference>
<evidence type="ECO:0000256" key="10">
    <source>
        <dbReference type="RuleBase" id="RU003656"/>
    </source>
</evidence>
<keyword evidence="5 9" id="KW-0406">Ion transport</keyword>
<comment type="caution">
    <text evidence="13">The sequence shown here is derived from an EMBL/GenBank/DDBJ whole genome shotgun (WGS) entry which is preliminary data.</text>
</comment>
<protein>
    <recommendedName>
        <fullName evidence="9">ATP synthase epsilon chain</fullName>
    </recommendedName>
    <alternativeName>
        <fullName evidence="9">ATP synthase F1 sector epsilon subunit</fullName>
    </alternativeName>
    <alternativeName>
        <fullName evidence="9">F-ATPase epsilon subunit</fullName>
    </alternativeName>
</protein>
<keyword evidence="6 9" id="KW-0472">Membrane</keyword>
<dbReference type="EMBL" id="DVOE01000020">
    <property type="protein sequence ID" value="HIU98507.1"/>
    <property type="molecule type" value="Genomic_DNA"/>
</dbReference>
<evidence type="ECO:0000256" key="5">
    <source>
        <dbReference type="ARBA" id="ARBA00023065"/>
    </source>
</evidence>
<comment type="similarity">
    <text evidence="2 9 10">Belongs to the ATPase epsilon chain family.</text>
</comment>
<evidence type="ECO:0000256" key="1">
    <source>
        <dbReference type="ARBA" id="ARBA00004202"/>
    </source>
</evidence>
<evidence type="ECO:0000259" key="11">
    <source>
        <dbReference type="Pfam" id="PF00401"/>
    </source>
</evidence>
<accession>A0A9D1SVD6</accession>
<dbReference type="InterPro" id="IPR036771">
    <property type="entry name" value="ATPsynth_dsu/esu_N"/>
</dbReference>
<dbReference type="SUPFAM" id="SSF51344">
    <property type="entry name" value="Epsilon subunit of F1F0-ATP synthase N-terminal domain"/>
    <property type="match status" value="1"/>
</dbReference>
<comment type="subunit">
    <text evidence="9 10">F-type ATPases have 2 components, CF(1) - the catalytic core - and CF(0) - the membrane proton channel. CF(1) has five subunits: alpha(3), beta(3), gamma(1), delta(1), epsilon(1). CF(0) has three main subunits: a, b and c.</text>
</comment>
<dbReference type="GO" id="GO:0045259">
    <property type="term" value="C:proton-transporting ATP synthase complex"/>
    <property type="evidence" value="ECO:0007669"/>
    <property type="project" value="UniProtKB-KW"/>
</dbReference>
<keyword evidence="8 9" id="KW-0066">ATP synthesis</keyword>
<dbReference type="HAMAP" id="MF_00530">
    <property type="entry name" value="ATP_synth_epsil_bac"/>
    <property type="match status" value="1"/>
</dbReference>
<evidence type="ECO:0000256" key="9">
    <source>
        <dbReference type="HAMAP-Rule" id="MF_00530"/>
    </source>
</evidence>
<evidence type="ECO:0000313" key="14">
    <source>
        <dbReference type="Proteomes" id="UP000886857"/>
    </source>
</evidence>
<comment type="subcellular location">
    <subcellularLocation>
        <location evidence="1 9">Cell membrane</location>
        <topology evidence="1 9">Peripheral membrane protein</topology>
    </subcellularLocation>
</comment>
<dbReference type="InterPro" id="IPR020546">
    <property type="entry name" value="ATP_synth_F1_dsu/esu_N"/>
</dbReference>
<feature type="domain" description="ATP synthase epsilon subunit C-terminal" evidence="11">
    <location>
        <begin position="91"/>
        <end position="136"/>
    </location>
</feature>
<proteinExistence type="inferred from homology"/>
<organism evidence="13 14">
    <name type="scientific">Candidatus Limadaptatus stercoripullorum</name>
    <dbReference type="NCBI Taxonomy" id="2840846"/>
    <lineage>
        <taxon>Bacteria</taxon>
        <taxon>Bacillati</taxon>
        <taxon>Bacillota</taxon>
        <taxon>Clostridia</taxon>
        <taxon>Eubacteriales</taxon>
        <taxon>Candidatus Limadaptatus</taxon>
    </lineage>
</organism>
<dbReference type="GO" id="GO:0005886">
    <property type="term" value="C:plasma membrane"/>
    <property type="evidence" value="ECO:0007669"/>
    <property type="project" value="UniProtKB-SubCell"/>
</dbReference>
<evidence type="ECO:0000256" key="4">
    <source>
        <dbReference type="ARBA" id="ARBA00022475"/>
    </source>
</evidence>
<reference evidence="13" key="2">
    <citation type="journal article" date="2021" name="PeerJ">
        <title>Extensive microbial diversity within the chicken gut microbiome revealed by metagenomics and culture.</title>
        <authorList>
            <person name="Gilroy R."/>
            <person name="Ravi A."/>
            <person name="Getino M."/>
            <person name="Pursley I."/>
            <person name="Horton D.L."/>
            <person name="Alikhan N.F."/>
            <person name="Baker D."/>
            <person name="Gharbi K."/>
            <person name="Hall N."/>
            <person name="Watson M."/>
            <person name="Adriaenssens E.M."/>
            <person name="Foster-Nyarko E."/>
            <person name="Jarju S."/>
            <person name="Secka A."/>
            <person name="Antonio M."/>
            <person name="Oren A."/>
            <person name="Chaudhuri R.R."/>
            <person name="La Ragione R."/>
            <person name="Hildebrand F."/>
            <person name="Pallen M.J."/>
        </authorList>
    </citation>
    <scope>NUCLEOTIDE SEQUENCE</scope>
    <source>
        <strain evidence="13">10406</strain>
    </source>
</reference>
<evidence type="ECO:0000256" key="6">
    <source>
        <dbReference type="ARBA" id="ARBA00023136"/>
    </source>
</evidence>
<evidence type="ECO:0000256" key="2">
    <source>
        <dbReference type="ARBA" id="ARBA00005712"/>
    </source>
</evidence>
<reference evidence="13" key="1">
    <citation type="submission" date="2020-10" db="EMBL/GenBank/DDBJ databases">
        <authorList>
            <person name="Gilroy R."/>
        </authorList>
    </citation>
    <scope>NUCLEOTIDE SEQUENCE</scope>
    <source>
        <strain evidence="13">10406</strain>
    </source>
</reference>
<dbReference type="NCBIfam" id="TIGR01216">
    <property type="entry name" value="ATP_synt_epsi"/>
    <property type="match status" value="1"/>
</dbReference>
<dbReference type="Proteomes" id="UP000886857">
    <property type="component" value="Unassembled WGS sequence"/>
</dbReference>
<evidence type="ECO:0000256" key="8">
    <source>
        <dbReference type="ARBA" id="ARBA00023310"/>
    </source>
</evidence>
<dbReference type="CDD" id="cd12152">
    <property type="entry name" value="F1-ATPase_delta"/>
    <property type="match status" value="1"/>
</dbReference>
<dbReference type="Pfam" id="PF00401">
    <property type="entry name" value="ATP-synt_DE"/>
    <property type="match status" value="1"/>
</dbReference>
<evidence type="ECO:0000256" key="7">
    <source>
        <dbReference type="ARBA" id="ARBA00023196"/>
    </source>
</evidence>